<dbReference type="Proteomes" id="UP000014480">
    <property type="component" value="Unassembled WGS sequence"/>
</dbReference>
<feature type="compositionally biased region" description="Low complexity" evidence="1">
    <location>
        <begin position="24"/>
        <end position="34"/>
    </location>
</feature>
<accession>A0A484FYU1</accession>
<evidence type="ECO:0000256" key="1">
    <source>
        <dbReference type="SAM" id="MobiDB-lite"/>
    </source>
</evidence>
<dbReference type="EMBL" id="AMCV02000006">
    <property type="protein sequence ID" value="TDZ23208.1"/>
    <property type="molecule type" value="Genomic_DNA"/>
</dbReference>
<sequence length="131" mass="13959">MPASNSSEKRSKAAGLRSDDGKGPTKTTTTAGAALHSYSKDKNDPMPGYHQPDAVVKLRHREKAELINNIISNIDDLILAHDDGVATTQALAKGTCYPQRLCSCAYDAECPDATKTAYESPCTCVAARATM</sequence>
<gene>
    <name evidence="2" type="ORF">Cob_v003677</name>
</gene>
<evidence type="ECO:0000313" key="3">
    <source>
        <dbReference type="Proteomes" id="UP000014480"/>
    </source>
</evidence>
<protein>
    <submittedName>
        <fullName evidence="2">Uncharacterized protein</fullName>
    </submittedName>
</protein>
<feature type="region of interest" description="Disordered" evidence="1">
    <location>
        <begin position="1"/>
        <end position="51"/>
    </location>
</feature>
<organism evidence="2 3">
    <name type="scientific">Colletotrichum orbiculare (strain 104-T / ATCC 96160 / CBS 514.97 / LARS 414 / MAFF 240422)</name>
    <name type="common">Cucumber anthracnose fungus</name>
    <name type="synonym">Colletotrichum lagenarium</name>
    <dbReference type="NCBI Taxonomy" id="1213857"/>
    <lineage>
        <taxon>Eukaryota</taxon>
        <taxon>Fungi</taxon>
        <taxon>Dikarya</taxon>
        <taxon>Ascomycota</taxon>
        <taxon>Pezizomycotina</taxon>
        <taxon>Sordariomycetes</taxon>
        <taxon>Hypocreomycetidae</taxon>
        <taxon>Glomerellales</taxon>
        <taxon>Glomerellaceae</taxon>
        <taxon>Colletotrichum</taxon>
        <taxon>Colletotrichum orbiculare species complex</taxon>
    </lineage>
</organism>
<comment type="caution">
    <text evidence="2">The sequence shown here is derived from an EMBL/GenBank/DDBJ whole genome shotgun (WGS) entry which is preliminary data.</text>
</comment>
<reference evidence="3" key="2">
    <citation type="journal article" date="2019" name="Mol. Plant Microbe Interact.">
        <title>Genome sequence resources for four phytopathogenic fungi from the Colletotrichum orbiculare species complex.</title>
        <authorList>
            <person name="Gan P."/>
            <person name="Tsushima A."/>
            <person name="Narusaka M."/>
            <person name="Narusaka Y."/>
            <person name="Takano Y."/>
            <person name="Kubo Y."/>
            <person name="Shirasu K."/>
        </authorList>
    </citation>
    <scope>GENOME REANNOTATION</scope>
    <source>
        <strain evidence="3">104-T / ATCC 96160 / CBS 514.97 / LARS 414 / MAFF 240422</strain>
    </source>
</reference>
<dbReference type="AlphaFoldDB" id="A0A484FYU1"/>
<name>A0A484FYU1_COLOR</name>
<keyword evidence="3" id="KW-1185">Reference proteome</keyword>
<proteinExistence type="predicted"/>
<feature type="compositionally biased region" description="Basic and acidic residues" evidence="1">
    <location>
        <begin position="7"/>
        <end position="23"/>
    </location>
</feature>
<reference evidence="3" key="1">
    <citation type="journal article" date="2013" name="New Phytol.">
        <title>Comparative genomic and transcriptomic analyses reveal the hemibiotrophic stage shift of Colletotrichum fungi.</title>
        <authorList>
            <person name="Gan P."/>
            <person name="Ikeda K."/>
            <person name="Irieda H."/>
            <person name="Narusaka M."/>
            <person name="O'Connell R.J."/>
            <person name="Narusaka Y."/>
            <person name="Takano Y."/>
            <person name="Kubo Y."/>
            <person name="Shirasu K."/>
        </authorList>
    </citation>
    <scope>NUCLEOTIDE SEQUENCE [LARGE SCALE GENOMIC DNA]</scope>
    <source>
        <strain evidence="3">104-T / ATCC 96160 / CBS 514.97 / LARS 414 / MAFF 240422</strain>
    </source>
</reference>
<evidence type="ECO:0000313" key="2">
    <source>
        <dbReference type="EMBL" id="TDZ23208.1"/>
    </source>
</evidence>